<evidence type="ECO:0000256" key="11">
    <source>
        <dbReference type="ARBA" id="ARBA00023033"/>
    </source>
</evidence>
<evidence type="ECO:0000256" key="10">
    <source>
        <dbReference type="ARBA" id="ARBA00023004"/>
    </source>
</evidence>
<dbReference type="PRINTS" id="PR00385">
    <property type="entry name" value="P450"/>
</dbReference>
<keyword evidence="10 13" id="KW-0408">Iron</keyword>
<dbReference type="Gene3D" id="1.10.630.10">
    <property type="entry name" value="Cytochrome P450"/>
    <property type="match status" value="1"/>
</dbReference>
<comment type="similarity">
    <text evidence="4 14">Belongs to the cytochrome P450 family.</text>
</comment>
<dbReference type="GO" id="GO:0005506">
    <property type="term" value="F:iron ion binding"/>
    <property type="evidence" value="ECO:0007669"/>
    <property type="project" value="InterPro"/>
</dbReference>
<keyword evidence="11 14" id="KW-0503">Monooxygenase</keyword>
<dbReference type="PANTHER" id="PTHR24292">
    <property type="entry name" value="CYTOCHROME P450"/>
    <property type="match status" value="1"/>
</dbReference>
<comment type="cofactor">
    <cofactor evidence="1 13">
        <name>heme</name>
        <dbReference type="ChEBI" id="CHEBI:30413"/>
    </cofactor>
</comment>
<evidence type="ECO:0000256" key="2">
    <source>
        <dbReference type="ARBA" id="ARBA00004174"/>
    </source>
</evidence>
<evidence type="ECO:0000256" key="4">
    <source>
        <dbReference type="ARBA" id="ARBA00010617"/>
    </source>
</evidence>
<dbReference type="InterPro" id="IPR001128">
    <property type="entry name" value="Cyt_P450"/>
</dbReference>
<dbReference type="PANTHER" id="PTHR24292:SF54">
    <property type="entry name" value="CYP9F3-RELATED"/>
    <property type="match status" value="1"/>
</dbReference>
<evidence type="ECO:0000256" key="3">
    <source>
        <dbReference type="ARBA" id="ARBA00004406"/>
    </source>
</evidence>
<sequence>MNYILELSFGAAIILVLLIRAKIKKYNYFKERGVPTLSIYAGLTNTWKLFTKKISFPDMVMDLYNAHPNAKYIGIFDQGSPVFIIRDPEVVKLVTVKNFTVFLDHKGFVKEEVDPLLGGGLFNMKGGKWKEMRAVISPTFTTSKMKCMFELMSKCGQDFVEFLEKEKQPLVLEMKDVFTRYANDVIATTAFGVTVNSIHDKENEFYMMGVEATSFTPLRSFKTILFQWYPKIMKFLKFKIVSDKVSNFFRDIVITTINTRKEQNIHRPDLLNILMHARMKDPDRELTHDEIICQAFLFFFAGFETVASVMSFVAYHLAIYPEVQEKLRKEVDGVCGRENGQLIYEELGEMKYMEMVLNETMRLIPPSVLTDRVAVEDFHLPANDEKSPPIHIEKGTAIWIPIAGFQKDPKYFAEPEKFDPERFDSDHKNNILPFTFIPFGVGPRSCPANRFAFMEIKLILINILKRFVIKPCEKTSIPMKFAKGTITVVAEKGIWLSFKPRKNIE</sequence>
<dbReference type="EMBL" id="KX609534">
    <property type="protein sequence ID" value="ARN17941.1"/>
    <property type="molecule type" value="mRNA"/>
</dbReference>
<protein>
    <submittedName>
        <fullName evidence="16">Cytochrome P450-18</fullName>
    </submittedName>
</protein>
<organism evidence="16">
    <name type="scientific">Cephus cinctus</name>
    <name type="common">Wheat stem sawfly</name>
    <dbReference type="NCBI Taxonomy" id="211228"/>
    <lineage>
        <taxon>Eukaryota</taxon>
        <taxon>Metazoa</taxon>
        <taxon>Ecdysozoa</taxon>
        <taxon>Arthropoda</taxon>
        <taxon>Hexapoda</taxon>
        <taxon>Insecta</taxon>
        <taxon>Pterygota</taxon>
        <taxon>Neoptera</taxon>
        <taxon>Endopterygota</taxon>
        <taxon>Hymenoptera</taxon>
        <taxon>Cephoidea</taxon>
        <taxon>Cephidae</taxon>
        <taxon>Cephus</taxon>
    </lineage>
</organism>
<keyword evidence="15" id="KW-1133">Transmembrane helix</keyword>
<evidence type="ECO:0000256" key="12">
    <source>
        <dbReference type="ARBA" id="ARBA00023136"/>
    </source>
</evidence>
<keyword evidence="9 14" id="KW-0560">Oxidoreductase</keyword>
<dbReference type="GO" id="GO:0004497">
    <property type="term" value="F:monooxygenase activity"/>
    <property type="evidence" value="ECO:0007669"/>
    <property type="project" value="UniProtKB-KW"/>
</dbReference>
<keyword evidence="15" id="KW-0812">Transmembrane</keyword>
<dbReference type="CDD" id="cd11056">
    <property type="entry name" value="CYP6-like"/>
    <property type="match status" value="1"/>
</dbReference>
<dbReference type="InterPro" id="IPR036396">
    <property type="entry name" value="Cyt_P450_sf"/>
</dbReference>
<dbReference type="GO" id="GO:0020037">
    <property type="term" value="F:heme binding"/>
    <property type="evidence" value="ECO:0007669"/>
    <property type="project" value="InterPro"/>
</dbReference>
<evidence type="ECO:0000313" key="16">
    <source>
        <dbReference type="EMBL" id="ARN17941.1"/>
    </source>
</evidence>
<evidence type="ECO:0000256" key="13">
    <source>
        <dbReference type="PIRSR" id="PIRSR602401-1"/>
    </source>
</evidence>
<keyword evidence="8" id="KW-0492">Microsome</keyword>
<dbReference type="GO" id="GO:0016705">
    <property type="term" value="F:oxidoreductase activity, acting on paired donors, with incorporation or reduction of molecular oxygen"/>
    <property type="evidence" value="ECO:0007669"/>
    <property type="project" value="InterPro"/>
</dbReference>
<dbReference type="PRINTS" id="PR00463">
    <property type="entry name" value="EP450I"/>
</dbReference>
<dbReference type="InterPro" id="IPR017972">
    <property type="entry name" value="Cyt_P450_CS"/>
</dbReference>
<dbReference type="InterPro" id="IPR002401">
    <property type="entry name" value="Cyt_P450_E_grp-I"/>
</dbReference>
<dbReference type="PROSITE" id="PS00086">
    <property type="entry name" value="CYTOCHROME_P450"/>
    <property type="match status" value="1"/>
</dbReference>
<dbReference type="SUPFAM" id="SSF48264">
    <property type="entry name" value="Cytochrome P450"/>
    <property type="match status" value="1"/>
</dbReference>
<comment type="subcellular location">
    <subcellularLocation>
        <location evidence="3">Endoplasmic reticulum membrane</location>
        <topology evidence="3">Peripheral membrane protein</topology>
    </subcellularLocation>
    <subcellularLocation>
        <location evidence="2">Microsome membrane</location>
        <topology evidence="2">Peripheral membrane protein</topology>
    </subcellularLocation>
</comment>
<keyword evidence="12 15" id="KW-0472">Membrane</keyword>
<evidence type="ECO:0000256" key="7">
    <source>
        <dbReference type="ARBA" id="ARBA00022824"/>
    </source>
</evidence>
<evidence type="ECO:0000256" key="5">
    <source>
        <dbReference type="ARBA" id="ARBA00022617"/>
    </source>
</evidence>
<reference evidence="16" key="1">
    <citation type="submission" date="2016-07" db="EMBL/GenBank/DDBJ databases">
        <title>Olfactory-related genes from the wheat stem sawfly, an agronomic pest and primitive hymenopteran.</title>
        <authorList>
            <person name="Gress J.C."/>
            <person name="Carey C.C."/>
            <person name="Dykgreve T.A."/>
            <person name="Walden K.O."/>
            <person name="Robertson H.M."/>
            <person name="Mazurie A."/>
            <person name="Wanner K.W."/>
        </authorList>
    </citation>
    <scope>NUCLEOTIDE SEQUENCE</scope>
</reference>
<keyword evidence="5 13" id="KW-0349">Heme</keyword>
<keyword evidence="6 13" id="KW-0479">Metal-binding</keyword>
<dbReference type="AlphaFoldDB" id="A0A1W6L1E5"/>
<accession>A0A1W6L1E5</accession>
<dbReference type="Pfam" id="PF00067">
    <property type="entry name" value="p450"/>
    <property type="match status" value="1"/>
</dbReference>
<evidence type="ECO:0000256" key="14">
    <source>
        <dbReference type="RuleBase" id="RU000461"/>
    </source>
</evidence>
<evidence type="ECO:0000256" key="15">
    <source>
        <dbReference type="SAM" id="Phobius"/>
    </source>
</evidence>
<dbReference type="FunFam" id="1.10.630.10:FF:000042">
    <property type="entry name" value="Cytochrome P450"/>
    <property type="match status" value="1"/>
</dbReference>
<evidence type="ECO:0000256" key="8">
    <source>
        <dbReference type="ARBA" id="ARBA00022848"/>
    </source>
</evidence>
<proteinExistence type="evidence at transcript level"/>
<feature type="transmembrane region" description="Helical" evidence="15">
    <location>
        <begin position="296"/>
        <end position="319"/>
    </location>
</feature>
<evidence type="ECO:0000256" key="6">
    <source>
        <dbReference type="ARBA" id="ARBA00022723"/>
    </source>
</evidence>
<dbReference type="InterPro" id="IPR050476">
    <property type="entry name" value="Insect_CytP450_Detox"/>
</dbReference>
<dbReference type="GO" id="GO:0005789">
    <property type="term" value="C:endoplasmic reticulum membrane"/>
    <property type="evidence" value="ECO:0007669"/>
    <property type="project" value="UniProtKB-SubCell"/>
</dbReference>
<evidence type="ECO:0000256" key="1">
    <source>
        <dbReference type="ARBA" id="ARBA00001971"/>
    </source>
</evidence>
<name>A0A1W6L1E5_CEPCN</name>
<keyword evidence="7" id="KW-0256">Endoplasmic reticulum</keyword>
<gene>
    <name evidence="16" type="primary">P450-18</name>
</gene>
<feature type="binding site" description="axial binding residue" evidence="13">
    <location>
        <position position="446"/>
    </location>
    <ligand>
        <name>heme</name>
        <dbReference type="ChEBI" id="CHEBI:30413"/>
    </ligand>
    <ligandPart>
        <name>Fe</name>
        <dbReference type="ChEBI" id="CHEBI:18248"/>
    </ligandPart>
</feature>
<evidence type="ECO:0000256" key="9">
    <source>
        <dbReference type="ARBA" id="ARBA00023002"/>
    </source>
</evidence>